<feature type="region of interest" description="Disordered" evidence="5">
    <location>
        <begin position="160"/>
        <end position="200"/>
    </location>
</feature>
<comment type="caution">
    <text evidence="7">The sequence shown here is derived from an EMBL/GenBank/DDBJ whole genome shotgun (WGS) entry which is preliminary data.</text>
</comment>
<dbReference type="Gene3D" id="3.30.40.10">
    <property type="entry name" value="Zinc/RING finger domain, C3HC4 (zinc finger)"/>
    <property type="match status" value="1"/>
</dbReference>
<evidence type="ECO:0000256" key="1">
    <source>
        <dbReference type="ARBA" id="ARBA00022723"/>
    </source>
</evidence>
<keyword evidence="3" id="KW-0862">Zinc</keyword>
<proteinExistence type="predicted"/>
<keyword evidence="8" id="KW-1185">Reference proteome</keyword>
<dbReference type="SMART" id="SM00249">
    <property type="entry name" value="PHD"/>
    <property type="match status" value="1"/>
</dbReference>
<evidence type="ECO:0000256" key="3">
    <source>
        <dbReference type="ARBA" id="ARBA00022833"/>
    </source>
</evidence>
<protein>
    <recommendedName>
        <fullName evidence="6">PHD-type domain-containing protein</fullName>
    </recommendedName>
</protein>
<sequence>MDITSTPPFTDAYSFSSSLSSIENQENFREQTFFQNTFPITNTRERKMVKAEPVTSPFKTVKRIASFTLPRPKPLLKPALSSNNGSKYPVIPTPNNSRKRSLPQENKGYAREGQPSQGCKDPPAEKKNRVASSLEFALSSDVSDNSHMIDQHLNITHISMNKILPQRPTNRTPEVSSSNASPITVFSQTPSPNSERSKESCGAINGLRFTLMDAFKRIKMNYKPVTKKTLLNSRRVTIIESPRMIISRSSLVIGSGDNLFKRNRSSKSFQETFLITDDQHPPQYGISKFRVGRQHEKSHISHHKSKATFSSETSVVPFSCSRCRKKYKTSRGYKNHRCSRKADDIVDCICGRDRSDIGTMIFCDMCRNWLHLGCLGMSEDDLPEKYFCPKCASRAKAKTTNRASKKSMPMTTFTSYLPPSDLATEDLPFDDVHDMYTDPLQSSHTDLATDPFDSDGELPAFENVSAAALNAETGQLQSLLFENDDDMYMLFSDVPPYDGGDVLSSDVNGFISEPCLEYDDTYRQFISKPQTVYNRANQANSMYNFNSLATEFMSDPFSDIPQSDDPLSSHQIYEAPVLASAPNFSIPHSEDPQSLYDFNSEDPNHFFSFTDPRTDFSMLPSAVSDNLEWPTDPFNMESVFGDVIDTDYVS</sequence>
<dbReference type="Pfam" id="PF20826">
    <property type="entry name" value="PHD_5"/>
    <property type="match status" value="1"/>
</dbReference>
<evidence type="ECO:0000313" key="7">
    <source>
        <dbReference type="EMBL" id="KAK9766038.1"/>
    </source>
</evidence>
<evidence type="ECO:0000256" key="5">
    <source>
        <dbReference type="SAM" id="MobiDB-lite"/>
    </source>
</evidence>
<dbReference type="EMBL" id="JASJQH010000197">
    <property type="protein sequence ID" value="KAK9766038.1"/>
    <property type="molecule type" value="Genomic_DNA"/>
</dbReference>
<feature type="compositionally biased region" description="Polar residues" evidence="5">
    <location>
        <begin position="167"/>
        <end position="194"/>
    </location>
</feature>
<dbReference type="InterPro" id="IPR001965">
    <property type="entry name" value="Znf_PHD"/>
</dbReference>
<dbReference type="PANTHER" id="PTHR46201">
    <property type="entry name" value="PHD FINGER PROTEIN MALE MEIOCYTE DEATH 1-RELATED"/>
    <property type="match status" value="1"/>
</dbReference>
<evidence type="ECO:0000256" key="2">
    <source>
        <dbReference type="ARBA" id="ARBA00022771"/>
    </source>
</evidence>
<name>A0ABR2WX40_9FUNG</name>
<keyword evidence="2 4" id="KW-0863">Zinc-finger</keyword>
<dbReference type="SUPFAM" id="SSF57903">
    <property type="entry name" value="FYVE/PHD zinc finger"/>
    <property type="match status" value="1"/>
</dbReference>
<dbReference type="InterPro" id="IPR013083">
    <property type="entry name" value="Znf_RING/FYVE/PHD"/>
</dbReference>
<dbReference type="PANTHER" id="PTHR46201:SF9">
    <property type="entry name" value="PHD FINGER PROTEIN MALE MEIOCYTE DEATH 1"/>
    <property type="match status" value="1"/>
</dbReference>
<feature type="region of interest" description="Disordered" evidence="5">
    <location>
        <begin position="72"/>
        <end position="130"/>
    </location>
</feature>
<reference evidence="7 8" key="1">
    <citation type="submission" date="2023-04" db="EMBL/GenBank/DDBJ databases">
        <title>Genome of Basidiobolus ranarum AG-B5.</title>
        <authorList>
            <person name="Stajich J.E."/>
            <person name="Carter-House D."/>
            <person name="Gryganskyi A."/>
        </authorList>
    </citation>
    <scope>NUCLEOTIDE SEQUENCE [LARGE SCALE GENOMIC DNA]</scope>
    <source>
        <strain evidence="7 8">AG-B5</strain>
    </source>
</reference>
<keyword evidence="1" id="KW-0479">Metal-binding</keyword>
<dbReference type="Proteomes" id="UP001479436">
    <property type="component" value="Unassembled WGS sequence"/>
</dbReference>
<evidence type="ECO:0000313" key="8">
    <source>
        <dbReference type="Proteomes" id="UP001479436"/>
    </source>
</evidence>
<feature type="domain" description="PHD-type" evidence="6">
    <location>
        <begin position="345"/>
        <end position="394"/>
    </location>
</feature>
<accession>A0ABR2WX40</accession>
<gene>
    <name evidence="7" type="ORF">K7432_005181</name>
</gene>
<dbReference type="PROSITE" id="PS50016">
    <property type="entry name" value="ZF_PHD_2"/>
    <property type="match status" value="1"/>
</dbReference>
<dbReference type="InterPro" id="IPR019787">
    <property type="entry name" value="Znf_PHD-finger"/>
</dbReference>
<organism evidence="7 8">
    <name type="scientific">Basidiobolus ranarum</name>
    <dbReference type="NCBI Taxonomy" id="34480"/>
    <lineage>
        <taxon>Eukaryota</taxon>
        <taxon>Fungi</taxon>
        <taxon>Fungi incertae sedis</taxon>
        <taxon>Zoopagomycota</taxon>
        <taxon>Entomophthoromycotina</taxon>
        <taxon>Basidiobolomycetes</taxon>
        <taxon>Basidiobolales</taxon>
        <taxon>Basidiobolaceae</taxon>
        <taxon>Basidiobolus</taxon>
    </lineage>
</organism>
<evidence type="ECO:0000256" key="4">
    <source>
        <dbReference type="PROSITE-ProRule" id="PRU00146"/>
    </source>
</evidence>
<dbReference type="InterPro" id="IPR011011">
    <property type="entry name" value="Znf_FYVE_PHD"/>
</dbReference>
<evidence type="ECO:0000259" key="6">
    <source>
        <dbReference type="PROSITE" id="PS50016"/>
    </source>
</evidence>